<protein>
    <submittedName>
        <fullName evidence="2">Uncharacterized protein</fullName>
    </submittedName>
</protein>
<dbReference type="EMBL" id="LNXU01000058">
    <property type="protein sequence ID" value="KTC67713.1"/>
    <property type="molecule type" value="Genomic_DNA"/>
</dbReference>
<sequence>MNPIELKLALDEDVQLINSLNPDIIPARFYYGTFLKLFASGFWKIWLIITATLTYAGVHNPSNEAIAHEAVSQIVEESVLMAFFMSLGSMLLLTQALNFRILVRFYLEDRLKTGRILTQKLKHIAYLFFGSFAVFCAMFASYGESAAIFFLVGIAFFGSLVITYFVVNMEMNRIGLILIFSVIHEFFQKGKKGYLNSSMTQ</sequence>
<reference evidence="2 3" key="1">
    <citation type="submission" date="2015-11" db="EMBL/GenBank/DDBJ databases">
        <title>Genomic analysis of 38 Legionella species identifies large and diverse effector repertoires.</title>
        <authorList>
            <person name="Burstein D."/>
            <person name="Amaro F."/>
            <person name="Zusman T."/>
            <person name="Lifshitz Z."/>
            <person name="Cohen O."/>
            <person name="Gilbert J.A."/>
            <person name="Pupko T."/>
            <person name="Shuman H.A."/>
            <person name="Segal G."/>
        </authorList>
    </citation>
    <scope>NUCLEOTIDE SEQUENCE [LARGE SCALE GENOMIC DNA]</scope>
    <source>
        <strain evidence="2 3">WIGA</strain>
    </source>
</reference>
<comment type="caution">
    <text evidence="2">The sequence shown here is derived from an EMBL/GenBank/DDBJ whole genome shotgun (WGS) entry which is preliminary data.</text>
</comment>
<dbReference type="RefSeq" id="WP_058461032.1">
    <property type="nucleotide sequence ID" value="NZ_CAAAIY010000034.1"/>
</dbReference>
<keyword evidence="1" id="KW-0812">Transmembrane</keyword>
<dbReference type="OrthoDB" id="5651386at2"/>
<accession>A0A0W0R9E4</accession>
<gene>
    <name evidence="2" type="ORF">Lboz_3527</name>
</gene>
<dbReference type="Proteomes" id="UP000054695">
    <property type="component" value="Unassembled WGS sequence"/>
</dbReference>
<dbReference type="STRING" id="447.Lboz_3527"/>
<proteinExistence type="predicted"/>
<feature type="transmembrane region" description="Helical" evidence="1">
    <location>
        <begin position="37"/>
        <end position="58"/>
    </location>
</feature>
<feature type="transmembrane region" description="Helical" evidence="1">
    <location>
        <begin position="78"/>
        <end position="103"/>
    </location>
</feature>
<keyword evidence="1" id="KW-1133">Transmembrane helix</keyword>
<keyword evidence="1" id="KW-0472">Membrane</keyword>
<feature type="transmembrane region" description="Helical" evidence="1">
    <location>
        <begin position="124"/>
        <end position="142"/>
    </location>
</feature>
<dbReference type="AlphaFoldDB" id="A0A0W0R9E4"/>
<evidence type="ECO:0000313" key="3">
    <source>
        <dbReference type="Proteomes" id="UP000054695"/>
    </source>
</evidence>
<evidence type="ECO:0000256" key="1">
    <source>
        <dbReference type="SAM" id="Phobius"/>
    </source>
</evidence>
<dbReference type="PATRIC" id="fig|447.4.peg.3778"/>
<organism evidence="2 3">
    <name type="scientific">Legionella bozemanae</name>
    <name type="common">Fluoribacter bozemanae</name>
    <dbReference type="NCBI Taxonomy" id="447"/>
    <lineage>
        <taxon>Bacteria</taxon>
        <taxon>Pseudomonadati</taxon>
        <taxon>Pseudomonadota</taxon>
        <taxon>Gammaproteobacteria</taxon>
        <taxon>Legionellales</taxon>
        <taxon>Legionellaceae</taxon>
        <taxon>Legionella</taxon>
    </lineage>
</organism>
<name>A0A0W0R9E4_LEGBO</name>
<evidence type="ECO:0000313" key="2">
    <source>
        <dbReference type="EMBL" id="KTC67713.1"/>
    </source>
</evidence>
<keyword evidence="3" id="KW-1185">Reference proteome</keyword>
<feature type="transmembrane region" description="Helical" evidence="1">
    <location>
        <begin position="148"/>
        <end position="167"/>
    </location>
</feature>